<dbReference type="RefSeq" id="WP_123282303.1">
    <property type="nucleotide sequence ID" value="NZ_DAMBVG010000014.1"/>
</dbReference>
<accession>A0A3N0X1Z3</accession>
<name>A0A3N0X1Z3_9FLAO</name>
<protein>
    <submittedName>
        <fullName evidence="1">Uncharacterized protein</fullName>
    </submittedName>
</protein>
<dbReference type="AlphaFoldDB" id="A0A3N0X1Z3"/>
<proteinExistence type="predicted"/>
<evidence type="ECO:0000313" key="1">
    <source>
        <dbReference type="EMBL" id="ROI11397.1"/>
    </source>
</evidence>
<dbReference type="EMBL" id="RJTU01000085">
    <property type="protein sequence ID" value="ROI11397.1"/>
    <property type="molecule type" value="Genomic_DNA"/>
</dbReference>
<evidence type="ECO:0000313" key="2">
    <source>
        <dbReference type="Proteomes" id="UP000267623"/>
    </source>
</evidence>
<dbReference type="Proteomes" id="UP000267623">
    <property type="component" value="Unassembled WGS sequence"/>
</dbReference>
<sequence>MMKKLLILLLFSLINCKQKDFKNYTFETIKVSDSASNIKWTNGKIVQLSSEPINDFYLDEKTHIKWANNKFICLRHSNGSDTWTDIILPLDNNNFKIIENALAYDRLNGIVVCETDSANYKLFAENINSGKRLYIGSYWENCSSIFPHYCIDSISIKDKKLYVEWTLPNNIEKSAKKQIKKIRLNL</sequence>
<comment type="caution">
    <text evidence="1">The sequence shown here is derived from an EMBL/GenBank/DDBJ whole genome shotgun (WGS) entry which is preliminary data.</text>
</comment>
<reference evidence="2" key="1">
    <citation type="submission" date="2018-11" db="EMBL/GenBank/DDBJ databases">
        <title>Proposal to divide the Flavobacteriaceae and reorganize its genera based on Amino Acid Identity values calculated from whole genome sequences.</title>
        <authorList>
            <person name="Nicholson A.C."/>
            <person name="Gulvik C.A."/>
            <person name="Whitney A.M."/>
            <person name="Humrighouse B.W."/>
            <person name="Bell M."/>
            <person name="Holmes B."/>
            <person name="Steigerwalt A."/>
            <person name="Villarma A."/>
            <person name="Sheth M."/>
            <person name="Batra D."/>
            <person name="Pryor J."/>
            <person name="Bernardet J.-F."/>
            <person name="Hugo C."/>
            <person name="Kampfer P."/>
            <person name="Newman J."/>
            <person name="Mcquiston J."/>
        </authorList>
    </citation>
    <scope>NUCLEOTIDE SEQUENCE [LARGE SCALE GENOMIC DNA]</scope>
    <source>
        <strain evidence="2">DSM 22165</strain>
    </source>
</reference>
<organism evidence="1 2">
    <name type="scientific">Epilithonimonas hominis</name>
    <dbReference type="NCBI Taxonomy" id="420404"/>
    <lineage>
        <taxon>Bacteria</taxon>
        <taxon>Pseudomonadati</taxon>
        <taxon>Bacteroidota</taxon>
        <taxon>Flavobacteriia</taxon>
        <taxon>Flavobacteriales</taxon>
        <taxon>Weeksellaceae</taxon>
        <taxon>Chryseobacterium group</taxon>
        <taxon>Epilithonimonas</taxon>
    </lineage>
</organism>
<gene>
    <name evidence="1" type="ORF">EGH73_13620</name>
</gene>